<name>A0A6J7HNA4_9ZZZZ</name>
<organism evidence="2">
    <name type="scientific">freshwater metagenome</name>
    <dbReference type="NCBI Taxonomy" id="449393"/>
    <lineage>
        <taxon>unclassified sequences</taxon>
        <taxon>metagenomes</taxon>
        <taxon>ecological metagenomes</taxon>
    </lineage>
</organism>
<evidence type="ECO:0000313" key="2">
    <source>
        <dbReference type="EMBL" id="CAB4917865.1"/>
    </source>
</evidence>
<gene>
    <name evidence="2" type="ORF">UFOPK3564_01673</name>
</gene>
<evidence type="ECO:0000256" key="1">
    <source>
        <dbReference type="SAM" id="MobiDB-lite"/>
    </source>
</evidence>
<accession>A0A6J7HNA4</accession>
<feature type="region of interest" description="Disordered" evidence="1">
    <location>
        <begin position="1"/>
        <end position="27"/>
    </location>
</feature>
<proteinExistence type="predicted"/>
<reference evidence="2" key="1">
    <citation type="submission" date="2020-05" db="EMBL/GenBank/DDBJ databases">
        <authorList>
            <person name="Chiriac C."/>
            <person name="Salcher M."/>
            <person name="Ghai R."/>
            <person name="Kavagutti S V."/>
        </authorList>
    </citation>
    <scope>NUCLEOTIDE SEQUENCE</scope>
</reference>
<dbReference type="EMBL" id="CAFBMK010000091">
    <property type="protein sequence ID" value="CAB4917865.1"/>
    <property type="molecule type" value="Genomic_DNA"/>
</dbReference>
<sequence length="43" mass="4455">MRYVRTNPASGIGAEDPATCVPPASRPTNLSWVSPRAVFAGGP</sequence>
<dbReference type="AlphaFoldDB" id="A0A6J7HNA4"/>
<protein>
    <submittedName>
        <fullName evidence="2">Unannotated protein</fullName>
    </submittedName>
</protein>